<dbReference type="PANTHER" id="PTHR43685:SF5">
    <property type="entry name" value="GLYCOSYLTRANSFERASE EPSE-RELATED"/>
    <property type="match status" value="1"/>
</dbReference>
<proteinExistence type="inferred from homology"/>
<sequence length="279" mass="32748">MSYKMENITPEIAIIMSVYKNDKLLYIQQAVESILNQKNVNYLFFMHLDGKVNSVVMDYLNKLQHSNKIILSQSILNNGLSNSLNYLIDKVLIIPNIKYIARMDSDDISLPERLSKQVRFLENHPNIDVLGTACKEFGSSFSLEKKFLPSHHDDLVKYSICRCPFIHPTVMFRRKVFDDGNRYPTHTTFTEDMAFWLELIYKGYKLHNLPDVLLQYRLEDNTMHRRKGLSKAKSEFSLRMGYMFLLNQVSLKNILLISSRYIFHLLPPSIMSKAYKYLR</sequence>
<reference evidence="5" key="1">
    <citation type="journal article" date="2017" name="PLoS ONE">
        <title>Genetic diversity of the O antigens of Proteus species and the development of a suspension array for molecular serotyping.</title>
        <authorList>
            <person name="Yu X."/>
            <person name="Torzewska A."/>
            <person name="Zhang X."/>
            <person name="Yin Z."/>
            <person name="Drzewiecka D."/>
            <person name="Cao H."/>
            <person name="Liu B."/>
            <person name="Knirel Y.A."/>
            <person name="Rozalski A."/>
            <person name="Wang L."/>
        </authorList>
    </citation>
    <scope>NUCLEOTIDE SEQUENCE</scope>
    <source>
        <strain evidence="5">PrK 28/57</strain>
    </source>
</reference>
<accession>A0A385JMA9</accession>
<keyword evidence="2" id="KW-0328">Glycosyltransferase</keyword>
<evidence type="ECO:0000313" key="5">
    <source>
        <dbReference type="EMBL" id="AXY99465.1"/>
    </source>
</evidence>
<dbReference type="SUPFAM" id="SSF53448">
    <property type="entry name" value="Nucleotide-diphospho-sugar transferases"/>
    <property type="match status" value="1"/>
</dbReference>
<evidence type="ECO:0000256" key="1">
    <source>
        <dbReference type="ARBA" id="ARBA00006739"/>
    </source>
</evidence>
<dbReference type="InterPro" id="IPR029044">
    <property type="entry name" value="Nucleotide-diphossugar_trans"/>
</dbReference>
<dbReference type="AlphaFoldDB" id="A0A385JMA9"/>
<dbReference type="EMBL" id="KY710694">
    <property type="protein sequence ID" value="AXY99465.1"/>
    <property type="molecule type" value="Genomic_DNA"/>
</dbReference>
<dbReference type="InterPro" id="IPR050834">
    <property type="entry name" value="Glycosyltransf_2"/>
</dbReference>
<evidence type="ECO:0000256" key="3">
    <source>
        <dbReference type="ARBA" id="ARBA00022679"/>
    </source>
</evidence>
<feature type="domain" description="Glycosyltransferase 2-like" evidence="4">
    <location>
        <begin position="14"/>
        <end position="178"/>
    </location>
</feature>
<evidence type="ECO:0000256" key="2">
    <source>
        <dbReference type="ARBA" id="ARBA00022676"/>
    </source>
</evidence>
<comment type="similarity">
    <text evidence="1">Belongs to the glycosyltransferase 2 family.</text>
</comment>
<protein>
    <submittedName>
        <fullName evidence="5">Gt3</fullName>
    </submittedName>
</protein>
<keyword evidence="3" id="KW-0808">Transferase</keyword>
<dbReference type="GO" id="GO:0016757">
    <property type="term" value="F:glycosyltransferase activity"/>
    <property type="evidence" value="ECO:0007669"/>
    <property type="project" value="UniProtKB-KW"/>
</dbReference>
<dbReference type="PANTHER" id="PTHR43685">
    <property type="entry name" value="GLYCOSYLTRANSFERASE"/>
    <property type="match status" value="1"/>
</dbReference>
<organism evidence="5">
    <name type="scientific">Proteus mirabilis</name>
    <dbReference type="NCBI Taxonomy" id="584"/>
    <lineage>
        <taxon>Bacteria</taxon>
        <taxon>Pseudomonadati</taxon>
        <taxon>Pseudomonadota</taxon>
        <taxon>Gammaproteobacteria</taxon>
        <taxon>Enterobacterales</taxon>
        <taxon>Morganellaceae</taxon>
        <taxon>Proteus</taxon>
    </lineage>
</organism>
<name>A0A385JMA9_PROMI</name>
<dbReference type="InterPro" id="IPR001173">
    <property type="entry name" value="Glyco_trans_2-like"/>
</dbReference>
<evidence type="ECO:0000259" key="4">
    <source>
        <dbReference type="Pfam" id="PF00535"/>
    </source>
</evidence>
<dbReference type="Gene3D" id="3.90.550.10">
    <property type="entry name" value="Spore Coat Polysaccharide Biosynthesis Protein SpsA, Chain A"/>
    <property type="match status" value="1"/>
</dbReference>
<dbReference type="Pfam" id="PF00535">
    <property type="entry name" value="Glycos_transf_2"/>
    <property type="match status" value="1"/>
</dbReference>